<dbReference type="Pfam" id="PF07690">
    <property type="entry name" value="MFS_1"/>
    <property type="match status" value="1"/>
</dbReference>
<dbReference type="Proteomes" id="UP000749559">
    <property type="component" value="Unassembled WGS sequence"/>
</dbReference>
<gene>
    <name evidence="8" type="ORF">OFUS_LOCUS22178</name>
</gene>
<evidence type="ECO:0000259" key="7">
    <source>
        <dbReference type="PROSITE" id="PS50850"/>
    </source>
</evidence>
<dbReference type="GO" id="GO:0022857">
    <property type="term" value="F:transmembrane transporter activity"/>
    <property type="evidence" value="ECO:0007669"/>
    <property type="project" value="InterPro"/>
</dbReference>
<proteinExistence type="predicted"/>
<dbReference type="PANTHER" id="PTHR23506">
    <property type="entry name" value="GH10249P"/>
    <property type="match status" value="1"/>
</dbReference>
<evidence type="ECO:0000256" key="4">
    <source>
        <dbReference type="ARBA" id="ARBA00022989"/>
    </source>
</evidence>
<evidence type="ECO:0000256" key="6">
    <source>
        <dbReference type="SAM" id="Phobius"/>
    </source>
</evidence>
<dbReference type="PANTHER" id="PTHR23506:SF26">
    <property type="entry name" value="MFS-TYPE TRANSPORTER SLC18B1"/>
    <property type="match status" value="1"/>
</dbReference>
<organism evidence="8 9">
    <name type="scientific">Owenia fusiformis</name>
    <name type="common">Polychaete worm</name>
    <dbReference type="NCBI Taxonomy" id="6347"/>
    <lineage>
        <taxon>Eukaryota</taxon>
        <taxon>Metazoa</taxon>
        <taxon>Spiralia</taxon>
        <taxon>Lophotrochozoa</taxon>
        <taxon>Annelida</taxon>
        <taxon>Polychaeta</taxon>
        <taxon>Sedentaria</taxon>
        <taxon>Canalipalpata</taxon>
        <taxon>Sabellida</taxon>
        <taxon>Oweniida</taxon>
        <taxon>Oweniidae</taxon>
        <taxon>Owenia</taxon>
    </lineage>
</organism>
<dbReference type="PROSITE" id="PS50850">
    <property type="entry name" value="MFS"/>
    <property type="match status" value="1"/>
</dbReference>
<accession>A0A8S4PVY3</accession>
<keyword evidence="4 6" id="KW-1133">Transmembrane helix</keyword>
<feature type="transmembrane region" description="Helical" evidence="6">
    <location>
        <begin position="7"/>
        <end position="29"/>
    </location>
</feature>
<evidence type="ECO:0000313" key="8">
    <source>
        <dbReference type="EMBL" id="CAH1797977.1"/>
    </source>
</evidence>
<dbReference type="OrthoDB" id="6153627at2759"/>
<feature type="transmembrane region" description="Helical" evidence="6">
    <location>
        <begin position="148"/>
        <end position="165"/>
    </location>
</feature>
<keyword evidence="2" id="KW-0813">Transport</keyword>
<comment type="subcellular location">
    <subcellularLocation>
        <location evidence="1">Membrane</location>
        <topology evidence="1">Multi-pass membrane protein</topology>
    </subcellularLocation>
</comment>
<dbReference type="InterPro" id="IPR036259">
    <property type="entry name" value="MFS_trans_sf"/>
</dbReference>
<evidence type="ECO:0000256" key="5">
    <source>
        <dbReference type="ARBA" id="ARBA00023136"/>
    </source>
</evidence>
<keyword evidence="9" id="KW-1185">Reference proteome</keyword>
<comment type="caution">
    <text evidence="8">The sequence shown here is derived from an EMBL/GenBank/DDBJ whole genome shotgun (WGS) entry which is preliminary data.</text>
</comment>
<sequence>MPITFILYYCIFAGAVVVSFLDISFALHLKPLHLSPILVGAVFLISGGVYALLSPLLGYILDKTGWYKRSMALGGLLALVAFSLMGPSPFLFLPKDSLWLNIVASVVLGISFCTLLIPPLQELVTAAIKSGYPENLDTYGITSGLYKSAFYIGTFAGSVGGGFILDKIGFSWTALIIGLIGVSCTLLLALYGAVKMFCFKATKDGCLI</sequence>
<evidence type="ECO:0000256" key="3">
    <source>
        <dbReference type="ARBA" id="ARBA00022692"/>
    </source>
</evidence>
<evidence type="ECO:0000313" key="9">
    <source>
        <dbReference type="Proteomes" id="UP000749559"/>
    </source>
</evidence>
<dbReference type="GO" id="GO:0016020">
    <property type="term" value="C:membrane"/>
    <property type="evidence" value="ECO:0007669"/>
    <property type="project" value="UniProtKB-SubCell"/>
</dbReference>
<keyword evidence="5 6" id="KW-0472">Membrane</keyword>
<dbReference type="EMBL" id="CAIIXF020000010">
    <property type="protein sequence ID" value="CAH1797977.1"/>
    <property type="molecule type" value="Genomic_DNA"/>
</dbReference>
<feature type="transmembrane region" description="Helical" evidence="6">
    <location>
        <begin position="171"/>
        <end position="194"/>
    </location>
</feature>
<dbReference type="AlphaFoldDB" id="A0A8S4PVY3"/>
<feature type="transmembrane region" description="Helical" evidence="6">
    <location>
        <begin position="35"/>
        <end position="61"/>
    </location>
</feature>
<name>A0A8S4PVY3_OWEFU</name>
<protein>
    <recommendedName>
        <fullName evidence="7">Major facilitator superfamily (MFS) profile domain-containing protein</fullName>
    </recommendedName>
</protein>
<feature type="transmembrane region" description="Helical" evidence="6">
    <location>
        <begin position="98"/>
        <end position="117"/>
    </location>
</feature>
<dbReference type="SUPFAM" id="SSF103473">
    <property type="entry name" value="MFS general substrate transporter"/>
    <property type="match status" value="1"/>
</dbReference>
<reference evidence="8" key="1">
    <citation type="submission" date="2022-03" db="EMBL/GenBank/DDBJ databases">
        <authorList>
            <person name="Martin C."/>
        </authorList>
    </citation>
    <scope>NUCLEOTIDE SEQUENCE</scope>
</reference>
<evidence type="ECO:0000256" key="2">
    <source>
        <dbReference type="ARBA" id="ARBA00022448"/>
    </source>
</evidence>
<keyword evidence="3 6" id="KW-0812">Transmembrane</keyword>
<dbReference type="InterPro" id="IPR020846">
    <property type="entry name" value="MFS_dom"/>
</dbReference>
<dbReference type="Gene3D" id="1.20.1250.20">
    <property type="entry name" value="MFS general substrate transporter like domains"/>
    <property type="match status" value="1"/>
</dbReference>
<evidence type="ECO:0000256" key="1">
    <source>
        <dbReference type="ARBA" id="ARBA00004141"/>
    </source>
</evidence>
<feature type="domain" description="Major facilitator superfamily (MFS) profile" evidence="7">
    <location>
        <begin position="3"/>
        <end position="208"/>
    </location>
</feature>
<dbReference type="InterPro" id="IPR011701">
    <property type="entry name" value="MFS"/>
</dbReference>
<dbReference type="InterPro" id="IPR050930">
    <property type="entry name" value="MFS_Vesicular_Transporter"/>
</dbReference>
<feature type="transmembrane region" description="Helical" evidence="6">
    <location>
        <begin position="73"/>
        <end position="92"/>
    </location>
</feature>